<feature type="binding site" evidence="11">
    <location>
        <position position="14"/>
    </location>
    <ligand>
        <name>Mn(2+)</name>
        <dbReference type="ChEBI" id="CHEBI:29035"/>
    </ligand>
</feature>
<evidence type="ECO:0000313" key="14">
    <source>
        <dbReference type="Proteomes" id="UP000501253"/>
    </source>
</evidence>
<dbReference type="Gene3D" id="3.30.160.270">
    <property type="match status" value="1"/>
</dbReference>
<organism evidence="13 14">
    <name type="scientific">Thermosulfurimonas marina</name>
    <dbReference type="NCBI Taxonomy" id="2047767"/>
    <lineage>
        <taxon>Bacteria</taxon>
        <taxon>Pseudomonadati</taxon>
        <taxon>Thermodesulfobacteriota</taxon>
        <taxon>Thermodesulfobacteria</taxon>
        <taxon>Thermodesulfobacteriales</taxon>
        <taxon>Thermodesulfobacteriaceae</taxon>
        <taxon>Thermosulfurimonas</taxon>
    </lineage>
</organism>
<feature type="binding site" evidence="11">
    <location>
        <position position="212"/>
    </location>
    <ligand>
        <name>Mn(2+)</name>
        <dbReference type="ChEBI" id="CHEBI:29035"/>
    </ligand>
</feature>
<keyword evidence="5 11" id="KW-0432">Leucine biosynthesis</keyword>
<dbReference type="RefSeq" id="WP_168719227.1">
    <property type="nucleotide sequence ID" value="NZ_CP042909.1"/>
</dbReference>
<dbReference type="SMART" id="SM00917">
    <property type="entry name" value="LeuA_dimer"/>
    <property type="match status" value="1"/>
</dbReference>
<dbReference type="PROSITE" id="PS00816">
    <property type="entry name" value="AIPM_HOMOCIT_SYNTH_2"/>
    <property type="match status" value="1"/>
</dbReference>
<dbReference type="HAMAP" id="MF_01025">
    <property type="entry name" value="LeuA_type1"/>
    <property type="match status" value="1"/>
</dbReference>
<evidence type="ECO:0000256" key="1">
    <source>
        <dbReference type="ARBA" id="ARBA00004689"/>
    </source>
</evidence>
<evidence type="ECO:0000259" key="12">
    <source>
        <dbReference type="PROSITE" id="PS50991"/>
    </source>
</evidence>
<keyword evidence="9 11" id="KW-0464">Manganese</keyword>
<sequence>MINRVYIFDTTLRDGEQSPGVSLSMEEKIEIGRALVDLGVDVIEAGFPVASPGDFQAVQTLARELRGVEIAALARANPKDIETAWEALKEAENPRIHTFIATSDIHLQYKLRKSREEVLQLAQEAVRWARKFTPNVEFSAEDATRSDREYLAEVVVAVAQAGARVINIPDTVGYTVPQEYYDLIVFLVERLRQAGFGEALDKGELRLSVHCHNDLGLAVANSVAALLAGARQVECTINGIGERAGNAAMEEIVMILRTRGDYFQKALGTALETGIDTRKIVPTSQLVSRLTGMFVQPNKAIVGANAFAHESGIHQHGVIAHRLTYEIMDRESVGWSGSAIVLGKHSGRHAVDYKLRSLGWKLSREALSRVFERFRTEIKDVLRRIPDEYLEGILYDEYLSENYRYRVISAQVSSLYGTSLSPIAQVEVEDRKTGKRVAVAVGVGSVDAAFKAVARALGYRFGEEGEGERLRLVDFHIDALGKGTEAEGVCGVILEDASGRRTAGLGRDGDIVAAGIKALLNALNRLEASREAGETLRERLAREAEAEGPRAEPQPMCR</sequence>
<dbReference type="InterPro" id="IPR050073">
    <property type="entry name" value="2-IPM_HCS-like"/>
</dbReference>
<dbReference type="Proteomes" id="UP000501253">
    <property type="component" value="Chromosome"/>
</dbReference>
<dbReference type="InterPro" id="IPR002034">
    <property type="entry name" value="AIPM/Hcit_synth_CS"/>
</dbReference>
<name>A0A6H1WRQ7_9BACT</name>
<evidence type="ECO:0000313" key="13">
    <source>
        <dbReference type="EMBL" id="QJA05872.1"/>
    </source>
</evidence>
<feature type="domain" description="Pyruvate carboxyltransferase" evidence="12">
    <location>
        <begin position="5"/>
        <end position="281"/>
    </location>
</feature>
<comment type="catalytic activity">
    <reaction evidence="11">
        <text>3-methyl-2-oxobutanoate + acetyl-CoA + H2O = (2S)-2-isopropylmalate + CoA + H(+)</text>
        <dbReference type="Rhea" id="RHEA:21524"/>
        <dbReference type="ChEBI" id="CHEBI:1178"/>
        <dbReference type="ChEBI" id="CHEBI:11851"/>
        <dbReference type="ChEBI" id="CHEBI:15377"/>
        <dbReference type="ChEBI" id="CHEBI:15378"/>
        <dbReference type="ChEBI" id="CHEBI:57287"/>
        <dbReference type="ChEBI" id="CHEBI:57288"/>
        <dbReference type="EC" id="2.3.3.13"/>
    </reaction>
</comment>
<evidence type="ECO:0000256" key="9">
    <source>
        <dbReference type="ARBA" id="ARBA00023211"/>
    </source>
</evidence>
<dbReference type="KEGG" id="tmai:FVE67_03245"/>
<comment type="function">
    <text evidence="11">Catalyzes the condensation of the acetyl group of acetyl-CoA with 3-methyl-2-oxobutanoate (2-ketoisovalerate) to form 3-carboxy-3-hydroxy-4-methylpentanoate (2-isopropylmalate).</text>
</comment>
<dbReference type="AlphaFoldDB" id="A0A6H1WRQ7"/>
<dbReference type="Gene3D" id="1.10.238.260">
    <property type="match status" value="1"/>
</dbReference>
<dbReference type="EC" id="2.3.3.13" evidence="3 11"/>
<evidence type="ECO:0000256" key="6">
    <source>
        <dbReference type="ARBA" id="ARBA00022605"/>
    </source>
</evidence>
<dbReference type="InterPro" id="IPR036230">
    <property type="entry name" value="LeuA_allosteric_dom_sf"/>
</dbReference>
<keyword evidence="14" id="KW-1185">Reference proteome</keyword>
<keyword evidence="7 11" id="KW-0808">Transferase</keyword>
<dbReference type="InterPro" id="IPR013785">
    <property type="entry name" value="Aldolase_TIM"/>
</dbReference>
<feature type="binding site" evidence="11">
    <location>
        <position position="246"/>
    </location>
    <ligand>
        <name>Mn(2+)</name>
        <dbReference type="ChEBI" id="CHEBI:29035"/>
    </ligand>
</feature>
<comment type="cofactor">
    <cofactor evidence="11">
        <name>Mn(2+)</name>
        <dbReference type="ChEBI" id="CHEBI:29035"/>
    </cofactor>
</comment>
<comment type="subunit">
    <text evidence="11">Homodimer.</text>
</comment>
<dbReference type="InterPro" id="IPR005671">
    <property type="entry name" value="LeuA_bact_synth"/>
</dbReference>
<dbReference type="GO" id="GO:0005737">
    <property type="term" value="C:cytoplasm"/>
    <property type="evidence" value="ECO:0007669"/>
    <property type="project" value="UniProtKB-UniRule"/>
</dbReference>
<dbReference type="Pfam" id="PF00682">
    <property type="entry name" value="HMGL-like"/>
    <property type="match status" value="1"/>
</dbReference>
<dbReference type="Pfam" id="PF22617">
    <property type="entry name" value="HCS_D2"/>
    <property type="match status" value="1"/>
</dbReference>
<evidence type="ECO:0000256" key="5">
    <source>
        <dbReference type="ARBA" id="ARBA00022430"/>
    </source>
</evidence>
<dbReference type="SUPFAM" id="SSF51569">
    <property type="entry name" value="Aldolase"/>
    <property type="match status" value="1"/>
</dbReference>
<dbReference type="NCBIfam" id="TIGR00973">
    <property type="entry name" value="leuA_bact"/>
    <property type="match status" value="1"/>
</dbReference>
<evidence type="ECO:0000256" key="3">
    <source>
        <dbReference type="ARBA" id="ARBA00012973"/>
    </source>
</evidence>
<dbReference type="PANTHER" id="PTHR10277">
    <property type="entry name" value="HOMOCITRATE SYNTHASE-RELATED"/>
    <property type="match status" value="1"/>
</dbReference>
<dbReference type="Gene3D" id="3.20.20.70">
    <property type="entry name" value="Aldolase class I"/>
    <property type="match status" value="1"/>
</dbReference>
<feature type="binding site" evidence="11">
    <location>
        <position position="210"/>
    </location>
    <ligand>
        <name>Mn(2+)</name>
        <dbReference type="ChEBI" id="CHEBI:29035"/>
    </ligand>
</feature>
<dbReference type="GO" id="GO:0009098">
    <property type="term" value="P:L-leucine biosynthetic process"/>
    <property type="evidence" value="ECO:0007669"/>
    <property type="project" value="UniProtKB-UniRule"/>
</dbReference>
<evidence type="ECO:0000256" key="8">
    <source>
        <dbReference type="ARBA" id="ARBA00022723"/>
    </source>
</evidence>
<comment type="pathway">
    <text evidence="1 11">Amino-acid biosynthesis; L-leucine biosynthesis; L-leucine from 3-methyl-2-oxobutanoate: step 1/4.</text>
</comment>
<evidence type="ECO:0000256" key="7">
    <source>
        <dbReference type="ARBA" id="ARBA00022679"/>
    </source>
</evidence>
<evidence type="ECO:0000256" key="4">
    <source>
        <dbReference type="ARBA" id="ARBA00018198"/>
    </source>
</evidence>
<dbReference type="CDD" id="cd07940">
    <property type="entry name" value="DRE_TIM_IPMS"/>
    <property type="match status" value="1"/>
</dbReference>
<accession>A0A6H1WRQ7</accession>
<feature type="region of interest" description="Regulatory domain" evidence="11">
    <location>
        <begin position="406"/>
        <end position="558"/>
    </location>
</feature>
<dbReference type="GO" id="GO:0003852">
    <property type="term" value="F:2-isopropylmalate synthase activity"/>
    <property type="evidence" value="ECO:0007669"/>
    <property type="project" value="UniProtKB-UniRule"/>
</dbReference>
<keyword evidence="10 11" id="KW-0100">Branched-chain amino acid biosynthesis</keyword>
<keyword evidence="6 11" id="KW-0028">Amino-acid biosynthesis</keyword>
<evidence type="ECO:0000256" key="11">
    <source>
        <dbReference type="HAMAP-Rule" id="MF_01025"/>
    </source>
</evidence>
<dbReference type="FunFam" id="3.20.20.70:FF:000010">
    <property type="entry name" value="2-isopropylmalate synthase"/>
    <property type="match status" value="1"/>
</dbReference>
<evidence type="ECO:0000256" key="2">
    <source>
        <dbReference type="ARBA" id="ARBA00009396"/>
    </source>
</evidence>
<dbReference type="InterPro" id="IPR054691">
    <property type="entry name" value="LeuA/HCS_post-cat"/>
</dbReference>
<dbReference type="GO" id="GO:0003985">
    <property type="term" value="F:acetyl-CoA C-acetyltransferase activity"/>
    <property type="evidence" value="ECO:0007669"/>
    <property type="project" value="UniProtKB-UniRule"/>
</dbReference>
<dbReference type="PANTHER" id="PTHR10277:SF9">
    <property type="entry name" value="2-ISOPROPYLMALATE SYNTHASE 1, CHLOROPLASTIC-RELATED"/>
    <property type="match status" value="1"/>
</dbReference>
<dbReference type="InterPro" id="IPR013709">
    <property type="entry name" value="2-isopropylmalate_synth_dimer"/>
</dbReference>
<dbReference type="GO" id="GO:0030145">
    <property type="term" value="F:manganese ion binding"/>
    <property type="evidence" value="ECO:0007669"/>
    <property type="project" value="UniProtKB-UniRule"/>
</dbReference>
<dbReference type="NCBIfam" id="NF002086">
    <property type="entry name" value="PRK00915.1-3"/>
    <property type="match status" value="1"/>
</dbReference>
<dbReference type="PROSITE" id="PS50991">
    <property type="entry name" value="PYR_CT"/>
    <property type="match status" value="1"/>
</dbReference>
<gene>
    <name evidence="11" type="primary">leuA</name>
    <name evidence="13" type="ORF">FVE67_03245</name>
</gene>
<keyword evidence="13" id="KW-0012">Acyltransferase</keyword>
<dbReference type="FunFam" id="1.10.238.260:FF:000001">
    <property type="entry name" value="2-isopropylmalate synthase"/>
    <property type="match status" value="1"/>
</dbReference>
<dbReference type="PROSITE" id="PS00815">
    <property type="entry name" value="AIPM_HOMOCIT_SYNTH_1"/>
    <property type="match status" value="1"/>
</dbReference>
<dbReference type="UniPathway" id="UPA00048">
    <property type="reaction ID" value="UER00070"/>
</dbReference>
<dbReference type="Pfam" id="PF08502">
    <property type="entry name" value="LeuA_dimer"/>
    <property type="match status" value="1"/>
</dbReference>
<keyword evidence="8 11" id="KW-0479">Metal-binding</keyword>
<dbReference type="SUPFAM" id="SSF110921">
    <property type="entry name" value="2-isopropylmalate synthase LeuA, allosteric (dimerisation) domain"/>
    <property type="match status" value="1"/>
</dbReference>
<evidence type="ECO:0000256" key="10">
    <source>
        <dbReference type="ARBA" id="ARBA00023304"/>
    </source>
</evidence>
<dbReference type="InterPro" id="IPR000891">
    <property type="entry name" value="PYR_CT"/>
</dbReference>
<keyword evidence="11" id="KW-0963">Cytoplasm</keyword>
<dbReference type="EMBL" id="CP042909">
    <property type="protein sequence ID" value="QJA05872.1"/>
    <property type="molecule type" value="Genomic_DNA"/>
</dbReference>
<proteinExistence type="inferred from homology"/>
<reference evidence="13 14" key="1">
    <citation type="submission" date="2019-08" db="EMBL/GenBank/DDBJ databases">
        <title>Complete genome sequence of Thermosulfurimonas marina SU872T, an anaerobic thermophilic chemolithoautotrophic bacterium isolated from a shallow marine hydrothermal vent.</title>
        <authorList>
            <person name="Allioux M."/>
            <person name="Jebbar M."/>
            <person name="Slobodkina G."/>
            <person name="Slobodkin A."/>
            <person name="Moalic Y."/>
            <person name="Frolova A."/>
            <person name="Shao Z."/>
            <person name="Alain K."/>
        </authorList>
    </citation>
    <scope>NUCLEOTIDE SEQUENCE [LARGE SCALE GENOMIC DNA]</scope>
    <source>
        <strain evidence="13 14">SU872</strain>
    </source>
</reference>
<protein>
    <recommendedName>
        <fullName evidence="4 11">2-isopropylmalate synthase</fullName>
        <ecNumber evidence="3 11">2.3.3.13</ecNumber>
    </recommendedName>
    <alternativeName>
        <fullName evidence="11">Alpha-IPM synthase</fullName>
    </alternativeName>
    <alternativeName>
        <fullName evidence="11">Alpha-isopropylmalate synthase</fullName>
    </alternativeName>
</protein>
<comment type="similarity">
    <text evidence="2 11">Belongs to the alpha-IPM synthase/homocitrate synthase family. LeuA type 1 subfamily.</text>
</comment>